<dbReference type="STRING" id="67855.RO21_03395"/>
<dbReference type="InterPro" id="IPR036249">
    <property type="entry name" value="Thioredoxin-like_sf"/>
</dbReference>
<dbReference type="RefSeq" id="WP_047976396.1">
    <property type="nucleotide sequence ID" value="NZ_JWIZ01000017.1"/>
</dbReference>
<dbReference type="InterPro" id="IPR013766">
    <property type="entry name" value="Thioredoxin_domain"/>
</dbReference>
<accession>A0A0J5P8C4</accession>
<dbReference type="Pfam" id="PF00085">
    <property type="entry name" value="Thioredoxin"/>
    <property type="match status" value="1"/>
</dbReference>
<gene>
    <name evidence="2" type="ORF">RO21_03395</name>
</gene>
<reference evidence="2 3" key="1">
    <citation type="submission" date="2014-12" db="EMBL/GenBank/DDBJ databases">
        <title>Reclassification of Actinobacillus muris as Muribacter muris.</title>
        <authorList>
            <person name="Christensen H."/>
            <person name="Nicklas W."/>
            <person name="Bisgaard M."/>
        </authorList>
    </citation>
    <scope>NUCLEOTIDE SEQUENCE [LARGE SCALE GENOMIC DNA]</scope>
    <source>
        <strain evidence="2 3">Ackerman80-443D</strain>
    </source>
</reference>
<dbReference type="Proteomes" id="UP000036270">
    <property type="component" value="Unassembled WGS sequence"/>
</dbReference>
<sequence length="282" mass="32058">MDYLIQVNETNFNEVINAAADVPVVFHFLSPREPSSLEMDALLRRLADEYPKQFLLALVNCDEQPMIAAQFRVQAVPTTYFFANGQPVDAVQGSISEQDLRIRLKTILPKEEELQFAQALELLEAEQYEQALPLLKSAWELTDKKQSDFGLLYAETHIALKHIEPAKAILAQIPLQDRDSRWQGLQDQITLLEQAADSPEIQQLQQDYARNKSPEIAVKLANQLHQVARHQEALTLLFEWLEQDLTAGNGEVKTQFLAILSAMGNADPLVATFRRRLYSLLY</sequence>
<dbReference type="Pfam" id="PF14561">
    <property type="entry name" value="TPR_20"/>
    <property type="match status" value="1"/>
</dbReference>
<dbReference type="PATRIC" id="fig|67855.3.peg.449"/>
<dbReference type="GO" id="GO:0045454">
    <property type="term" value="P:cell redox homeostasis"/>
    <property type="evidence" value="ECO:0007669"/>
    <property type="project" value="TreeGrafter"/>
</dbReference>
<dbReference type="SUPFAM" id="SSF52833">
    <property type="entry name" value="Thioredoxin-like"/>
    <property type="match status" value="1"/>
</dbReference>
<dbReference type="GO" id="GO:0006950">
    <property type="term" value="P:response to stress"/>
    <property type="evidence" value="ECO:0007669"/>
    <property type="project" value="UniProtKB-ARBA"/>
</dbReference>
<dbReference type="CDD" id="cd02956">
    <property type="entry name" value="ybbN"/>
    <property type="match status" value="1"/>
</dbReference>
<dbReference type="Gene3D" id="3.40.30.10">
    <property type="entry name" value="Glutaredoxin"/>
    <property type="match status" value="1"/>
</dbReference>
<protein>
    <recommendedName>
        <fullName evidence="1">Thioredoxin domain-containing protein</fullName>
    </recommendedName>
</protein>
<evidence type="ECO:0000313" key="2">
    <source>
        <dbReference type="EMBL" id="KMK51995.1"/>
    </source>
</evidence>
<evidence type="ECO:0000259" key="1">
    <source>
        <dbReference type="PROSITE" id="PS51352"/>
    </source>
</evidence>
<evidence type="ECO:0000313" key="3">
    <source>
        <dbReference type="Proteomes" id="UP000036270"/>
    </source>
</evidence>
<dbReference type="EMBL" id="JWIZ01000017">
    <property type="protein sequence ID" value="KMK51995.1"/>
    <property type="molecule type" value="Genomic_DNA"/>
</dbReference>
<proteinExistence type="predicted"/>
<dbReference type="PROSITE" id="PS51352">
    <property type="entry name" value="THIOREDOXIN_2"/>
    <property type="match status" value="1"/>
</dbReference>
<dbReference type="PANTHER" id="PTHR43601:SF3">
    <property type="entry name" value="THIOREDOXIN, MITOCHONDRIAL"/>
    <property type="match status" value="1"/>
</dbReference>
<comment type="caution">
    <text evidence="2">The sequence shown here is derived from an EMBL/GenBank/DDBJ whole genome shotgun (WGS) entry which is preliminary data.</text>
</comment>
<dbReference type="InterPro" id="IPR011990">
    <property type="entry name" value="TPR-like_helical_dom_sf"/>
</dbReference>
<keyword evidence="3" id="KW-1185">Reference proteome</keyword>
<dbReference type="Pfam" id="PF14559">
    <property type="entry name" value="TPR_19"/>
    <property type="match status" value="1"/>
</dbReference>
<dbReference type="PANTHER" id="PTHR43601">
    <property type="entry name" value="THIOREDOXIN, MITOCHONDRIAL"/>
    <property type="match status" value="1"/>
</dbReference>
<organism evidence="2 3">
    <name type="scientific">Muribacter muris</name>
    <dbReference type="NCBI Taxonomy" id="67855"/>
    <lineage>
        <taxon>Bacteria</taxon>
        <taxon>Pseudomonadati</taxon>
        <taxon>Pseudomonadota</taxon>
        <taxon>Gammaproteobacteria</taxon>
        <taxon>Pasteurellales</taxon>
        <taxon>Pasteurellaceae</taxon>
        <taxon>Muribacter</taxon>
    </lineage>
</organism>
<dbReference type="AlphaFoldDB" id="A0A0J5P8C4"/>
<name>A0A0J5P8C4_9PAST</name>
<feature type="domain" description="Thioredoxin" evidence="1">
    <location>
        <begin position="1"/>
        <end position="109"/>
    </location>
</feature>
<dbReference type="Gene3D" id="1.25.40.10">
    <property type="entry name" value="Tetratricopeptide repeat domain"/>
    <property type="match status" value="2"/>
</dbReference>